<sequence>MERRGVDATDRRKRWLTRNAVEKVEGARRDGRRLLADGKVSQLLDAALEEKENDPSVFFDLLETLLDVSQAEDAVDVFQYLERVADDVQKPAMVAHGKFHVLRACTQLLRRMSRREHAHACGLAQLFLAQFLPMHDRSGTNPAGPPEVEFPVHIDKMSDKPSGKEAAALPPVSYSFYSAFWSVQESFQKPQKLVEASTWKNFERIIRKALVNFASSANTEERESTFRETDAWPYLTTWRITGLQLKQPTFRACFLLQALVFTEYALHPPTPQVQPLLDEMKNGANNLKEEILKALLATISVPGFAEFLDNIFVQEMGWVEWKRAKCPSRSRPVAKSLGESETEPPGKRMRVGSTELLPGPEAFEGLEDISMGKLDGLEDRALVVPLAEFFKVAAEQEDPDNAIEEPYKVVHDNLFRWRAFRRVSAEEFDKLQDLVTDTAALKRYACSKSKAVP</sequence>
<proteinExistence type="predicted"/>
<evidence type="ECO:0000313" key="3">
    <source>
        <dbReference type="EMBL" id="CAE0609357.1"/>
    </source>
</evidence>
<name>A0A6U9QMN1_9CHLO</name>
<dbReference type="PANTHER" id="PTHR13265">
    <property type="entry name" value="THO COMPLEX SUBUNIT 1"/>
    <property type="match status" value="1"/>
</dbReference>
<protein>
    <recommendedName>
        <fullName evidence="5">THO complex subunit 1</fullName>
    </recommendedName>
</protein>
<accession>A0A6U9QMN1</accession>
<dbReference type="PANTHER" id="PTHR13265:SF0">
    <property type="entry name" value="HPR1"/>
    <property type="match status" value="1"/>
</dbReference>
<dbReference type="Pfam" id="PF11957">
    <property type="entry name" value="efThoc1"/>
    <property type="match status" value="2"/>
</dbReference>
<gene>
    <name evidence="2" type="ORF">PSAL00342_LOCUS3174</name>
    <name evidence="3" type="ORF">PSAL00342_LOCUS3176</name>
    <name evidence="4" type="ORF">PSAL00342_LOCUS3177</name>
</gene>
<feature type="region of interest" description="Disordered" evidence="1">
    <location>
        <begin position="332"/>
        <end position="353"/>
    </location>
</feature>
<dbReference type="EMBL" id="HBIS01003526">
    <property type="protein sequence ID" value="CAE0609358.1"/>
    <property type="molecule type" value="Transcribed_RNA"/>
</dbReference>
<dbReference type="GO" id="GO:0006406">
    <property type="term" value="P:mRNA export from nucleus"/>
    <property type="evidence" value="ECO:0007669"/>
    <property type="project" value="TreeGrafter"/>
</dbReference>
<dbReference type="InterPro" id="IPR021861">
    <property type="entry name" value="THO_THOC1"/>
</dbReference>
<organism evidence="2">
    <name type="scientific">Picocystis salinarum</name>
    <dbReference type="NCBI Taxonomy" id="88271"/>
    <lineage>
        <taxon>Eukaryota</taxon>
        <taxon>Viridiplantae</taxon>
        <taxon>Chlorophyta</taxon>
        <taxon>Picocystophyceae</taxon>
        <taxon>Picocystales</taxon>
        <taxon>Picocystaceae</taxon>
        <taxon>Picocystis</taxon>
    </lineage>
</organism>
<reference evidence="2" key="1">
    <citation type="submission" date="2021-01" db="EMBL/GenBank/DDBJ databases">
        <authorList>
            <person name="Corre E."/>
            <person name="Pelletier E."/>
            <person name="Niang G."/>
            <person name="Scheremetjew M."/>
            <person name="Finn R."/>
            <person name="Kale V."/>
            <person name="Holt S."/>
            <person name="Cochrane G."/>
            <person name="Meng A."/>
            <person name="Brown T."/>
            <person name="Cohen L."/>
        </authorList>
    </citation>
    <scope>NUCLEOTIDE SEQUENCE</scope>
    <source>
        <strain evidence="2">CCMP1897</strain>
    </source>
</reference>
<evidence type="ECO:0000256" key="1">
    <source>
        <dbReference type="SAM" id="MobiDB-lite"/>
    </source>
</evidence>
<dbReference type="EMBL" id="HBIS01003523">
    <property type="protein sequence ID" value="CAE0609355.1"/>
    <property type="molecule type" value="Transcribed_RNA"/>
</dbReference>
<dbReference type="GO" id="GO:0000445">
    <property type="term" value="C:THO complex part of transcription export complex"/>
    <property type="evidence" value="ECO:0007669"/>
    <property type="project" value="TreeGrafter"/>
</dbReference>
<dbReference type="EMBL" id="HBIS01003525">
    <property type="protein sequence ID" value="CAE0609357.1"/>
    <property type="molecule type" value="Transcribed_RNA"/>
</dbReference>
<evidence type="ECO:0008006" key="5">
    <source>
        <dbReference type="Google" id="ProtNLM"/>
    </source>
</evidence>
<dbReference type="AlphaFoldDB" id="A0A6U9QMN1"/>
<evidence type="ECO:0000313" key="4">
    <source>
        <dbReference type="EMBL" id="CAE0609358.1"/>
    </source>
</evidence>
<evidence type="ECO:0000313" key="2">
    <source>
        <dbReference type="EMBL" id="CAE0609355.1"/>
    </source>
</evidence>